<feature type="transmembrane region" description="Helical" evidence="1">
    <location>
        <begin position="103"/>
        <end position="120"/>
    </location>
</feature>
<protein>
    <submittedName>
        <fullName evidence="2">Uncharacterized protein</fullName>
    </submittedName>
</protein>
<feature type="transmembrane region" description="Helical" evidence="1">
    <location>
        <begin position="70"/>
        <end position="91"/>
    </location>
</feature>
<evidence type="ECO:0000313" key="2">
    <source>
        <dbReference type="EMBL" id="UXY17595.1"/>
    </source>
</evidence>
<evidence type="ECO:0000313" key="3">
    <source>
        <dbReference type="Proteomes" id="UP001061298"/>
    </source>
</evidence>
<gene>
    <name evidence="2" type="ORF">N8I84_01560</name>
</gene>
<keyword evidence="1" id="KW-1133">Transmembrane helix</keyword>
<evidence type="ECO:0000256" key="1">
    <source>
        <dbReference type="SAM" id="Phobius"/>
    </source>
</evidence>
<dbReference type="Proteomes" id="UP001061298">
    <property type="component" value="Chromosome"/>
</dbReference>
<proteinExistence type="predicted"/>
<keyword evidence="1" id="KW-0812">Transmembrane</keyword>
<feature type="transmembrane region" description="Helical" evidence="1">
    <location>
        <begin position="31"/>
        <end position="50"/>
    </location>
</feature>
<accession>A0ABY6DT91</accession>
<organism evidence="2 3">
    <name type="scientific">Streptomyces cynarae</name>
    <dbReference type="NCBI Taxonomy" id="2981134"/>
    <lineage>
        <taxon>Bacteria</taxon>
        <taxon>Bacillati</taxon>
        <taxon>Actinomycetota</taxon>
        <taxon>Actinomycetes</taxon>
        <taxon>Kitasatosporales</taxon>
        <taxon>Streptomycetaceae</taxon>
        <taxon>Streptomyces</taxon>
    </lineage>
</organism>
<keyword evidence="3" id="KW-1185">Reference proteome</keyword>
<keyword evidence="1" id="KW-0472">Membrane</keyword>
<name>A0ABY6DT91_9ACTN</name>
<reference evidence="2" key="1">
    <citation type="submission" date="2022-10" db="EMBL/GenBank/DDBJ databases">
        <authorList>
            <person name="Mo P."/>
        </authorList>
    </citation>
    <scope>NUCLEOTIDE SEQUENCE</scope>
    <source>
        <strain evidence="2">HUAS 13-4</strain>
    </source>
</reference>
<dbReference type="EMBL" id="CP106793">
    <property type="protein sequence ID" value="UXY17595.1"/>
    <property type="molecule type" value="Genomic_DNA"/>
</dbReference>
<dbReference type="RefSeq" id="WP_263227567.1">
    <property type="nucleotide sequence ID" value="NZ_CP106793.1"/>
</dbReference>
<feature type="transmembrane region" description="Helical" evidence="1">
    <location>
        <begin position="6"/>
        <end position="24"/>
    </location>
</feature>
<sequence>MIGWGQIVYGAVLSAVVAAVLIAVTRGRNRAVVATGALSAAVGPLAWNAILRAAHGDQFFTDAPVIVFPVSWQDTGSGVFTFAAAASGYGLGTLATQPARTSIRYALLAAVAALLVDVYLY</sequence>